<accession>A0A482IHG8</accession>
<reference evidence="4 5" key="1">
    <citation type="submission" date="2019-02" db="EMBL/GenBank/DDBJ databases">
        <authorList>
            <person name="Eardley R."/>
            <person name="Sharma R."/>
            <person name="Beatty N."/>
            <person name="Choi M.C."/>
            <person name="Duncan S."/>
            <person name="Fajardo C.P."/>
            <person name="Ferguson H.P."/>
            <person name="Kruger J.L."/>
            <person name="Webb C.J."/>
            <person name="Grose J.H."/>
        </authorList>
    </citation>
    <scope>NUCLEOTIDE SEQUENCE [LARGE SCALE GENOMIC DNA]</scope>
</reference>
<dbReference type="GO" id="GO:0004386">
    <property type="term" value="F:helicase activity"/>
    <property type="evidence" value="ECO:0007669"/>
    <property type="project" value="UniProtKB-KW"/>
</dbReference>
<evidence type="ECO:0000259" key="3">
    <source>
        <dbReference type="PROSITE" id="PS50819"/>
    </source>
</evidence>
<keyword evidence="4" id="KW-0547">Nucleotide-binding</keyword>
<evidence type="ECO:0000256" key="1">
    <source>
        <dbReference type="ARBA" id="ARBA00022813"/>
    </source>
</evidence>
<keyword evidence="2" id="KW-0651">Protein splicing</keyword>
<dbReference type="Pfam" id="PF14528">
    <property type="entry name" value="LAGLIDADG_3"/>
    <property type="match status" value="1"/>
</dbReference>
<dbReference type="Gene3D" id="3.10.28.10">
    <property type="entry name" value="Homing endonucleases"/>
    <property type="match status" value="1"/>
</dbReference>
<evidence type="ECO:0000313" key="4">
    <source>
        <dbReference type="EMBL" id="QBP07356.1"/>
    </source>
</evidence>
<sequence length="860" mass="98385">MRNTATITINSHGFTVSDYNSEFYEKLKLYCARFVKTKMVSKVVHGRRILAKENDRVFASALSNRREIRFHINCYEEFKRHMQQWGYNVSRFKEVRTPIPEGKDANFEFKFEGVQPREHQVEWLEYQLNKDQGEVTTKINTLQTGKGKATTLDTKVKIPGGWTTMGEVKVGSVVTGNDGKPTLVTAVYPQGELQVYKVTFADGRWVEVCAEHLWKVYYVNTQPHKRWRVVNTMEVLRLISMPNPRVYVELITPEETPDVSLPIAPYAFGAMLGDGGFRADSITVTTPDTFIINEIQKTLPPDMRAVHADRYCWRLVRLKGLTTPNPWKQHLHAFGLYGKMSEEKFIPEVYMNGSITQRKALLQGLLDTDGTVQKTGSVSFSSSSKTLAEQVQYLVRSIGGIAAIRPRIPKYTHNGEIKEGLVNYEVDIRHTKPSELFRLPRKKEATNDDNQYSSTLKLRVMSVEPTRIAEAQCITVDNEDHLFVVNDFIVTHNTFCGIYNMVKLGKVTVIVIMPKYINTWIVALNDFVKLGEKDIMVVQGSGELNGCMKLAEEGKLESRIIIISLPTFQYYMSEYEDNNGVMTHYNYTPDQFWAMIQPGFLIVDEGHESIHALFKFDLYTHVKNKLVLSATLEADDQFINDMYFVIYPNKIRFRGGEYDKYIEAIALMYGLVSNKKVKTKGFGGTYNHVKFEQSIMKDKQLLKTYLTLINKVFSFFFIKVKEPEQRCLIYCATVEMCLYVTDYLSSIHDTLIVRKYTQEDPKESLYESDVSVSTLKSAGTGVDIPGLRTCIMTIAIGSRQASDQALGRLRRLKDYPDTIPTFVYFACTGIEAHMKYHSKKLELFPVKTLSLREVNSGFSL</sequence>
<keyword evidence="4" id="KW-0378">Hydrolase</keyword>
<evidence type="ECO:0000256" key="2">
    <source>
        <dbReference type="ARBA" id="ARBA00023000"/>
    </source>
</evidence>
<dbReference type="InterPro" id="IPR004860">
    <property type="entry name" value="LAGLIDADG_dom"/>
</dbReference>
<dbReference type="CDD" id="cd18785">
    <property type="entry name" value="SF2_C"/>
    <property type="match status" value="1"/>
</dbReference>
<dbReference type="EMBL" id="MK514281">
    <property type="protein sequence ID" value="QBP07356.1"/>
    <property type="molecule type" value="Genomic_DNA"/>
</dbReference>
<dbReference type="SUPFAM" id="SSF51294">
    <property type="entry name" value="Hedgehog/intein (Hint) domain"/>
    <property type="match status" value="1"/>
</dbReference>
<keyword evidence="1" id="KW-0068">Autocatalytic cleavage</keyword>
<dbReference type="InterPro" id="IPR004042">
    <property type="entry name" value="Intein_endonuc_central"/>
</dbReference>
<dbReference type="InterPro" id="IPR027434">
    <property type="entry name" value="Homing_endonucl"/>
</dbReference>
<dbReference type="PROSITE" id="PS50819">
    <property type="entry name" value="INTEIN_ENDONUCLEASE"/>
    <property type="match status" value="1"/>
</dbReference>
<keyword evidence="4" id="KW-0067">ATP-binding</keyword>
<dbReference type="Proteomes" id="UP000294542">
    <property type="component" value="Segment"/>
</dbReference>
<dbReference type="SUPFAM" id="SSF52540">
    <property type="entry name" value="P-loop containing nucleoside triphosphate hydrolases"/>
    <property type="match status" value="1"/>
</dbReference>
<dbReference type="InterPro" id="IPR030934">
    <property type="entry name" value="Intein_C"/>
</dbReference>
<dbReference type="PRINTS" id="PR00379">
    <property type="entry name" value="INTEIN"/>
</dbReference>
<dbReference type="InterPro" id="IPR006142">
    <property type="entry name" value="INTEIN"/>
</dbReference>
<dbReference type="GO" id="GO:0016539">
    <property type="term" value="P:intein-mediated protein splicing"/>
    <property type="evidence" value="ECO:0007669"/>
    <property type="project" value="InterPro"/>
</dbReference>
<proteinExistence type="predicted"/>
<dbReference type="Gene3D" id="3.40.50.300">
    <property type="entry name" value="P-loop containing nucleotide triphosphate hydrolases"/>
    <property type="match status" value="1"/>
</dbReference>
<dbReference type="InterPro" id="IPR027417">
    <property type="entry name" value="P-loop_NTPase"/>
</dbReference>
<dbReference type="SUPFAM" id="SSF55608">
    <property type="entry name" value="Homing endonucleases"/>
    <property type="match status" value="1"/>
</dbReference>
<keyword evidence="4" id="KW-0347">Helicase</keyword>
<dbReference type="InterPro" id="IPR036844">
    <property type="entry name" value="Hint_dom_sf"/>
</dbReference>
<dbReference type="NCBIfam" id="TIGR01443">
    <property type="entry name" value="intein_Cterm"/>
    <property type="match status" value="1"/>
</dbReference>
<feature type="domain" description="DOD-type homing endonuclease" evidence="3">
    <location>
        <begin position="267"/>
        <end position="400"/>
    </location>
</feature>
<gene>
    <name evidence="4" type="ORF">REBECCA_251</name>
</gene>
<dbReference type="GO" id="GO:0004519">
    <property type="term" value="F:endonuclease activity"/>
    <property type="evidence" value="ECO:0007669"/>
    <property type="project" value="InterPro"/>
</dbReference>
<protein>
    <submittedName>
        <fullName evidence="4">Putative RAD2/SF2 helicase</fullName>
    </submittedName>
</protein>
<evidence type="ECO:0000313" key="5">
    <source>
        <dbReference type="Proteomes" id="UP000294542"/>
    </source>
</evidence>
<organism evidence="4 5">
    <name type="scientific">Erwinia phage Rebecca</name>
    <dbReference type="NCBI Taxonomy" id="2530026"/>
    <lineage>
        <taxon>Viruses</taxon>
        <taxon>Duplodnaviria</taxon>
        <taxon>Heunggongvirae</taxon>
        <taxon>Uroviricota</taxon>
        <taxon>Caudoviricetes</taxon>
        <taxon>Chimalliviridae</taxon>
        <taxon>Agricanvirus</taxon>
        <taxon>Agricanvirus ray</taxon>
    </lineage>
</organism>
<name>A0A482IHG8_9CAUD</name>